<dbReference type="EMBL" id="VYZN01000004">
    <property type="protein sequence ID" value="KAE9543876.1"/>
    <property type="molecule type" value="Genomic_DNA"/>
</dbReference>
<protein>
    <submittedName>
        <fullName evidence="1">Uncharacterized protein</fullName>
    </submittedName>
</protein>
<sequence>MKYSDLQNFFWRLVDSERSDEYRVYWKFFVGQSDKPVRLCERRELQLSTILYSRILNVKYNKCVGYTFCQNTIINNLIQPFSTLPGKCVFGSNLVIRHLTNNSKKFNPEQYQPILVINDFFLIVFEMQFYYFYRPVTVYSTKLSNTLSFITSEFGFQLLSHIQLFKYELCLISKHNQSLNLLHFRAIINKYIQEKEILSKTFSETLTALLTLDFEIRSSSSTVPPCWLNIFNTGLLDVFSITIPQSKSSDEFKWPTSTFTFETRKFIVVYTEAIRQKIALAVSRRADHRRHLK</sequence>
<name>A0A6G0U6M4_APHGL</name>
<evidence type="ECO:0000313" key="2">
    <source>
        <dbReference type="Proteomes" id="UP000475862"/>
    </source>
</evidence>
<accession>A0A6G0U6M4</accession>
<gene>
    <name evidence="1" type="ORF">AGLY_001854</name>
</gene>
<comment type="caution">
    <text evidence="1">The sequence shown here is derived from an EMBL/GenBank/DDBJ whole genome shotgun (WGS) entry which is preliminary data.</text>
</comment>
<evidence type="ECO:0000313" key="1">
    <source>
        <dbReference type="EMBL" id="KAE9543876.1"/>
    </source>
</evidence>
<organism evidence="1 2">
    <name type="scientific">Aphis glycines</name>
    <name type="common">Soybean aphid</name>
    <dbReference type="NCBI Taxonomy" id="307491"/>
    <lineage>
        <taxon>Eukaryota</taxon>
        <taxon>Metazoa</taxon>
        <taxon>Ecdysozoa</taxon>
        <taxon>Arthropoda</taxon>
        <taxon>Hexapoda</taxon>
        <taxon>Insecta</taxon>
        <taxon>Pterygota</taxon>
        <taxon>Neoptera</taxon>
        <taxon>Paraneoptera</taxon>
        <taxon>Hemiptera</taxon>
        <taxon>Sternorrhyncha</taxon>
        <taxon>Aphidomorpha</taxon>
        <taxon>Aphidoidea</taxon>
        <taxon>Aphididae</taxon>
        <taxon>Aphidini</taxon>
        <taxon>Aphis</taxon>
        <taxon>Aphis</taxon>
    </lineage>
</organism>
<dbReference type="AlphaFoldDB" id="A0A6G0U6M4"/>
<proteinExistence type="predicted"/>
<reference evidence="1 2" key="1">
    <citation type="submission" date="2019-08" db="EMBL/GenBank/DDBJ databases">
        <title>The genome of the soybean aphid Biotype 1, its phylome, world population structure and adaptation to the North American continent.</title>
        <authorList>
            <person name="Giordano R."/>
            <person name="Donthu R.K."/>
            <person name="Hernandez A.G."/>
            <person name="Wright C.L."/>
            <person name="Zimin A.V."/>
        </authorList>
    </citation>
    <scope>NUCLEOTIDE SEQUENCE [LARGE SCALE GENOMIC DNA]</scope>
    <source>
        <tissue evidence="1">Whole aphids</tissue>
    </source>
</reference>
<dbReference type="Proteomes" id="UP000475862">
    <property type="component" value="Unassembled WGS sequence"/>
</dbReference>
<keyword evidence="2" id="KW-1185">Reference proteome</keyword>